<evidence type="ECO:0000313" key="10">
    <source>
        <dbReference type="EMBL" id="RSU00303.1"/>
    </source>
</evidence>
<feature type="transmembrane region" description="Helical" evidence="9">
    <location>
        <begin position="145"/>
        <end position="166"/>
    </location>
</feature>
<evidence type="ECO:0000256" key="4">
    <source>
        <dbReference type="ARBA" id="ARBA00022519"/>
    </source>
</evidence>
<keyword evidence="7 9" id="KW-0472">Membrane</keyword>
<proteinExistence type="inferred from homology"/>
<keyword evidence="11" id="KW-1185">Reference proteome</keyword>
<dbReference type="PANTHER" id="PTHR30574">
    <property type="entry name" value="INNER MEMBRANE PROTEIN YEDE"/>
    <property type="match status" value="1"/>
</dbReference>
<feature type="transmembrane region" description="Helical" evidence="9">
    <location>
        <begin position="104"/>
        <end position="125"/>
    </location>
</feature>
<accession>A0A430A1P3</accession>
<keyword evidence="3" id="KW-1003">Cell membrane</keyword>
<evidence type="ECO:0000256" key="1">
    <source>
        <dbReference type="ARBA" id="ARBA00004429"/>
    </source>
</evidence>
<evidence type="ECO:0000256" key="7">
    <source>
        <dbReference type="ARBA" id="ARBA00023136"/>
    </source>
</evidence>
<sequence>MLSGIIFGIIFGFVLKRSRFCFTGLIRDFYLEKRASNLLIFLLIIFLGSIIYFILLHFKLITANEYGDFSILATVIGGLLFGIGAIFAHGCITIALIKTGDGRLTGLLTLLSFMFAASATKQGLLGNVSKDLQDSLVVSDKFVQTLPFSPVIISIIGLIIISTILVKKQPKHKNQITLPAQYTGLRHIFFEKIWSKTTAAILIGLISGFAWYASQLSGRPGSLGITTPLITWVNLIINHTTKLNWASYLVAGIILGSLICTVASREFSFKGTDGKTLIQGFLGGIFMGTGAVLGQGCLIGHGIIGTSVYSLQAWLGLLSIAIGIWIATYWFYKRKEV</sequence>
<feature type="transmembrane region" description="Helical" evidence="9">
    <location>
        <begin position="70"/>
        <end position="97"/>
    </location>
</feature>
<organism evidence="10 11">
    <name type="scientific">Vagococcus vulneris</name>
    <dbReference type="NCBI Taxonomy" id="1977869"/>
    <lineage>
        <taxon>Bacteria</taxon>
        <taxon>Bacillati</taxon>
        <taxon>Bacillota</taxon>
        <taxon>Bacilli</taxon>
        <taxon>Lactobacillales</taxon>
        <taxon>Enterococcaceae</taxon>
        <taxon>Vagococcus</taxon>
    </lineage>
</organism>
<evidence type="ECO:0000256" key="9">
    <source>
        <dbReference type="SAM" id="Phobius"/>
    </source>
</evidence>
<evidence type="ECO:0000256" key="6">
    <source>
        <dbReference type="ARBA" id="ARBA00022989"/>
    </source>
</evidence>
<protein>
    <submittedName>
        <fullName evidence="10">ABC transporter permease</fullName>
    </submittedName>
</protein>
<feature type="transmembrane region" description="Helical" evidence="9">
    <location>
        <begin position="313"/>
        <end position="332"/>
    </location>
</feature>
<feature type="transmembrane region" description="Helical" evidence="9">
    <location>
        <begin position="276"/>
        <end position="301"/>
    </location>
</feature>
<keyword evidence="6 9" id="KW-1133">Transmembrane helix</keyword>
<evidence type="ECO:0000313" key="11">
    <source>
        <dbReference type="Proteomes" id="UP000287857"/>
    </source>
</evidence>
<feature type="transmembrane region" description="Helical" evidence="9">
    <location>
        <begin position="38"/>
        <end position="58"/>
    </location>
</feature>
<evidence type="ECO:0000256" key="5">
    <source>
        <dbReference type="ARBA" id="ARBA00022692"/>
    </source>
</evidence>
<keyword evidence="2" id="KW-0813">Transport</keyword>
<dbReference type="AlphaFoldDB" id="A0A430A1P3"/>
<reference evidence="10 11" key="1">
    <citation type="submission" date="2017-05" db="EMBL/GenBank/DDBJ databases">
        <title>Vagococcus spp. assemblies.</title>
        <authorList>
            <person name="Gulvik C.A."/>
        </authorList>
    </citation>
    <scope>NUCLEOTIDE SEQUENCE [LARGE SCALE GENOMIC DNA]</scope>
    <source>
        <strain evidence="10 11">SS1995</strain>
    </source>
</reference>
<comment type="subcellular location">
    <subcellularLocation>
        <location evidence="1">Cell inner membrane</location>
        <topology evidence="1">Multi-pass membrane protein</topology>
    </subcellularLocation>
</comment>
<evidence type="ECO:0000256" key="8">
    <source>
        <dbReference type="ARBA" id="ARBA00035655"/>
    </source>
</evidence>
<dbReference type="GO" id="GO:0005886">
    <property type="term" value="C:plasma membrane"/>
    <property type="evidence" value="ECO:0007669"/>
    <property type="project" value="UniProtKB-SubCell"/>
</dbReference>
<dbReference type="OrthoDB" id="9794165at2"/>
<feature type="transmembrane region" description="Helical" evidence="9">
    <location>
        <begin position="6"/>
        <end position="26"/>
    </location>
</feature>
<keyword evidence="4" id="KW-0997">Cell inner membrane</keyword>
<dbReference type="InterPro" id="IPR007272">
    <property type="entry name" value="Sulf_transp_TsuA/YedE"/>
</dbReference>
<feature type="transmembrane region" description="Helical" evidence="9">
    <location>
        <begin position="245"/>
        <end position="264"/>
    </location>
</feature>
<dbReference type="Proteomes" id="UP000287857">
    <property type="component" value="Unassembled WGS sequence"/>
</dbReference>
<evidence type="ECO:0000256" key="3">
    <source>
        <dbReference type="ARBA" id="ARBA00022475"/>
    </source>
</evidence>
<comment type="similarity">
    <text evidence="8">Belongs to the TsuA/YedE (TC 9.B.102) family.</text>
</comment>
<keyword evidence="5 9" id="KW-0812">Transmembrane</keyword>
<comment type="caution">
    <text evidence="10">The sequence shown here is derived from an EMBL/GenBank/DDBJ whole genome shotgun (WGS) entry which is preliminary data.</text>
</comment>
<feature type="transmembrane region" description="Helical" evidence="9">
    <location>
        <begin position="193"/>
        <end position="213"/>
    </location>
</feature>
<dbReference type="EMBL" id="NGJS01000002">
    <property type="protein sequence ID" value="RSU00303.1"/>
    <property type="molecule type" value="Genomic_DNA"/>
</dbReference>
<dbReference type="PANTHER" id="PTHR30574:SF1">
    <property type="entry name" value="SULPHUR TRANSPORT DOMAIN-CONTAINING PROTEIN"/>
    <property type="match status" value="1"/>
</dbReference>
<gene>
    <name evidence="10" type="ORF">CBF37_02990</name>
</gene>
<evidence type="ECO:0000256" key="2">
    <source>
        <dbReference type="ARBA" id="ARBA00022448"/>
    </source>
</evidence>
<dbReference type="Pfam" id="PF04143">
    <property type="entry name" value="Sulf_transp"/>
    <property type="match status" value="1"/>
</dbReference>
<name>A0A430A1P3_9ENTE</name>